<dbReference type="RefSeq" id="WP_146522446.1">
    <property type="nucleotide sequence ID" value="NZ_CP151726.1"/>
</dbReference>
<keyword evidence="2" id="KW-1185">Reference proteome</keyword>
<evidence type="ECO:0008006" key="3">
    <source>
        <dbReference type="Google" id="ProtNLM"/>
    </source>
</evidence>
<name>A0A5C6A5G4_9BACT</name>
<reference evidence="1 2" key="1">
    <citation type="submission" date="2019-02" db="EMBL/GenBank/DDBJ databases">
        <title>Deep-cultivation of Planctomycetes and their phenomic and genomic characterization uncovers novel biology.</title>
        <authorList>
            <person name="Wiegand S."/>
            <person name="Jogler M."/>
            <person name="Boedeker C."/>
            <person name="Pinto D."/>
            <person name="Vollmers J."/>
            <person name="Rivas-Marin E."/>
            <person name="Kohn T."/>
            <person name="Peeters S.H."/>
            <person name="Heuer A."/>
            <person name="Rast P."/>
            <person name="Oberbeckmann S."/>
            <person name="Bunk B."/>
            <person name="Jeske O."/>
            <person name="Meyerdierks A."/>
            <person name="Storesund J.E."/>
            <person name="Kallscheuer N."/>
            <person name="Luecker S."/>
            <person name="Lage O.M."/>
            <person name="Pohl T."/>
            <person name="Merkel B.J."/>
            <person name="Hornburger P."/>
            <person name="Mueller R.-W."/>
            <person name="Bruemmer F."/>
            <person name="Labrenz M."/>
            <person name="Spormann A.M."/>
            <person name="Op Den Camp H."/>
            <person name="Overmann J."/>
            <person name="Amann R."/>
            <person name="Jetten M.S.M."/>
            <person name="Mascher T."/>
            <person name="Medema M.H."/>
            <person name="Devos D.P."/>
            <person name="Kaster A.-K."/>
            <person name="Ovreas L."/>
            <person name="Rohde M."/>
            <person name="Galperin M.Y."/>
            <person name="Jogler C."/>
        </authorList>
    </citation>
    <scope>NUCLEOTIDE SEQUENCE [LARGE SCALE GENOMIC DNA]</scope>
    <source>
        <strain evidence="1 2">Pla52n</strain>
    </source>
</reference>
<gene>
    <name evidence="1" type="ORF">Pla52n_54410</name>
</gene>
<proteinExistence type="predicted"/>
<dbReference type="AlphaFoldDB" id="A0A5C6A5G4"/>
<comment type="caution">
    <text evidence="1">The sequence shown here is derived from an EMBL/GenBank/DDBJ whole genome shotgun (WGS) entry which is preliminary data.</text>
</comment>
<dbReference type="OrthoDB" id="286253at2"/>
<protein>
    <recommendedName>
        <fullName evidence="3">Pentapeptide repeats (8 copies)</fullName>
    </recommendedName>
</protein>
<organism evidence="1 2">
    <name type="scientific">Stieleria varia</name>
    <dbReference type="NCBI Taxonomy" id="2528005"/>
    <lineage>
        <taxon>Bacteria</taxon>
        <taxon>Pseudomonadati</taxon>
        <taxon>Planctomycetota</taxon>
        <taxon>Planctomycetia</taxon>
        <taxon>Pirellulales</taxon>
        <taxon>Pirellulaceae</taxon>
        <taxon>Stieleria</taxon>
    </lineage>
</organism>
<evidence type="ECO:0000313" key="2">
    <source>
        <dbReference type="Proteomes" id="UP000320176"/>
    </source>
</evidence>
<dbReference type="Proteomes" id="UP000320176">
    <property type="component" value="Unassembled WGS sequence"/>
</dbReference>
<sequence>MLKIFDQEVVDQNICIDDEKSFSVIGKHAVLRGCTIDCRVPARAVSFDGARLEDCRVIAKKTLKGFSWLRTRLIDTTFEGNFTENEFGHLESEGPNGHIEACSFASANVDGCQFFGCDVDSLVLPGWPYLTIKNPFHEADAMASLATMSDLRVICKSFRYCDSNAVAMVNSASTLESEFGIPIEDLKTFFRQFDHVLL</sequence>
<evidence type="ECO:0000313" key="1">
    <source>
        <dbReference type="EMBL" id="TWT94620.1"/>
    </source>
</evidence>
<dbReference type="EMBL" id="SJPN01000007">
    <property type="protein sequence ID" value="TWT94620.1"/>
    <property type="molecule type" value="Genomic_DNA"/>
</dbReference>
<accession>A0A5C6A5G4</accession>